<evidence type="ECO:0000313" key="12">
    <source>
        <dbReference type="EMBL" id="VFP78834.1"/>
    </source>
</evidence>
<dbReference type="OrthoDB" id="9805918at2"/>
<evidence type="ECO:0000256" key="10">
    <source>
        <dbReference type="RuleBase" id="RU004481"/>
    </source>
</evidence>
<gene>
    <name evidence="8 12" type="primary">der</name>
    <name evidence="12" type="ORF">ERCICURT3053_473</name>
</gene>
<organism evidence="12 13">
    <name type="scientific">Candidatus Erwinia haradaeae</name>
    <dbReference type="NCBI Taxonomy" id="1922217"/>
    <lineage>
        <taxon>Bacteria</taxon>
        <taxon>Pseudomonadati</taxon>
        <taxon>Pseudomonadota</taxon>
        <taxon>Gammaproteobacteria</taxon>
        <taxon>Enterobacterales</taxon>
        <taxon>Erwiniaceae</taxon>
        <taxon>Erwinia</taxon>
    </lineage>
</organism>
<feature type="binding site" evidence="8">
    <location>
        <begin position="268"/>
        <end position="272"/>
    </location>
    <ligand>
        <name>GTP</name>
        <dbReference type="ChEBI" id="CHEBI:37565"/>
        <label>2</label>
    </ligand>
</feature>
<keyword evidence="4 10" id="KW-0677">Repeat</keyword>
<evidence type="ECO:0000256" key="8">
    <source>
        <dbReference type="HAMAP-Rule" id="MF_00195"/>
    </source>
</evidence>
<feature type="domain" description="EngA-type G" evidence="11">
    <location>
        <begin position="215"/>
        <end position="388"/>
    </location>
</feature>
<evidence type="ECO:0000259" key="11">
    <source>
        <dbReference type="PROSITE" id="PS51712"/>
    </source>
</evidence>
<proteinExistence type="inferred from homology"/>
<dbReference type="GO" id="GO:0005525">
    <property type="term" value="F:GTP binding"/>
    <property type="evidence" value="ECO:0007669"/>
    <property type="project" value="UniProtKB-UniRule"/>
</dbReference>
<feature type="binding site" evidence="8">
    <location>
        <begin position="9"/>
        <end position="16"/>
    </location>
    <ligand>
        <name>GTP</name>
        <dbReference type="ChEBI" id="CHEBI:37565"/>
        <label>1</label>
    </ligand>
</feature>
<evidence type="ECO:0000256" key="3">
    <source>
        <dbReference type="ARBA" id="ARBA00022517"/>
    </source>
</evidence>
<feature type="binding site" evidence="8">
    <location>
        <begin position="221"/>
        <end position="228"/>
    </location>
    <ligand>
        <name>GTP</name>
        <dbReference type="ChEBI" id="CHEBI:37565"/>
        <label>2</label>
    </ligand>
</feature>
<dbReference type="Proteomes" id="UP000294364">
    <property type="component" value="Chromosome"/>
</dbReference>
<name>A0A451D056_9GAMM</name>
<evidence type="ECO:0000256" key="5">
    <source>
        <dbReference type="ARBA" id="ARBA00022741"/>
    </source>
</evidence>
<dbReference type="GO" id="GO:0043022">
    <property type="term" value="F:ribosome binding"/>
    <property type="evidence" value="ECO:0007669"/>
    <property type="project" value="TreeGrafter"/>
</dbReference>
<dbReference type="EMBL" id="LR217698">
    <property type="protein sequence ID" value="VFP78834.1"/>
    <property type="molecule type" value="Genomic_DNA"/>
</dbReference>
<dbReference type="FunFam" id="3.40.50.300:FF:000040">
    <property type="entry name" value="GTPase Der"/>
    <property type="match status" value="1"/>
</dbReference>
<evidence type="ECO:0000256" key="2">
    <source>
        <dbReference type="ARBA" id="ARBA00020953"/>
    </source>
</evidence>
<dbReference type="PANTHER" id="PTHR43834:SF6">
    <property type="entry name" value="GTPASE DER"/>
    <property type="match status" value="1"/>
</dbReference>
<dbReference type="RefSeq" id="WP_157992129.1">
    <property type="nucleotide sequence ID" value="NZ_LR217698.1"/>
</dbReference>
<dbReference type="Pfam" id="PF14714">
    <property type="entry name" value="KH_dom-like"/>
    <property type="match status" value="1"/>
</dbReference>
<evidence type="ECO:0000256" key="9">
    <source>
        <dbReference type="PROSITE-ProRule" id="PRU01049"/>
    </source>
</evidence>
<evidence type="ECO:0000256" key="6">
    <source>
        <dbReference type="ARBA" id="ARBA00023134"/>
    </source>
</evidence>
<dbReference type="InterPro" id="IPR032859">
    <property type="entry name" value="KH_dom-like"/>
</dbReference>
<dbReference type="PRINTS" id="PR00326">
    <property type="entry name" value="GTP1OBG"/>
</dbReference>
<dbReference type="Gene3D" id="3.30.300.20">
    <property type="match status" value="1"/>
</dbReference>
<dbReference type="PIRSF" id="PIRSF006485">
    <property type="entry name" value="GTP-binding_EngA"/>
    <property type="match status" value="1"/>
</dbReference>
<dbReference type="Pfam" id="PF01926">
    <property type="entry name" value="MMR_HSR1"/>
    <property type="match status" value="2"/>
</dbReference>
<comment type="similarity">
    <text evidence="1 8 9 10">Belongs to the TRAFAC class TrmE-Era-EngA-EngB-Septin-like GTPase superfamily. EngA (Der) GTPase family.</text>
</comment>
<sequence length="487" mass="55473">MLPVMTLIGRPNVGKSTLFNRLTRTRNALVSDFPGLTQDRQYGRTSIEGYEFICIDTGGAHNKQQKGLEKLIKEQRRLAINESNIILFLVDARAGLMPDDIYIAQELLRKNQPTIVIANKIIGLNTHSVLAEFWPLGLGKVYPIDASHNLGITNLLKIILLLWTKKLALQTNPEYIKQAEEFNDPKHPDQKPQIYNKEKTTQNNKKYLYSSSSPIKVAIIGRPNVGKSTLINCLLDEERVIVFDLPGTTRDSIYVPMQRNSRRYILIDTAGLRKRNNIQNVVEKYSIIKTIKAIEDANVAILVIDAHQGVSDQDLSLLSLILHNGRALILVVNKWDTISKARYNEVKILIQSRIKFIDFARIHFISAINQQGINNLFLSINEAYDCSMRPLQASVLTKIINMAIDKHPPPRIRNRRIKLKYAHAGGYNPPIIVIHGNMTKDLPDSYKKYLINYFRQALHIIGSPIQIQLKESRNPYIPEPNLLKLKK</sequence>
<dbReference type="CDD" id="cd01895">
    <property type="entry name" value="EngA2"/>
    <property type="match status" value="1"/>
</dbReference>
<keyword evidence="6 8" id="KW-0342">GTP-binding</keyword>
<dbReference type="AlphaFoldDB" id="A0A451D056"/>
<dbReference type="NCBIfam" id="TIGR03594">
    <property type="entry name" value="GTPase_EngA"/>
    <property type="match status" value="1"/>
</dbReference>
<dbReference type="InterPro" id="IPR006073">
    <property type="entry name" value="GTP-bd"/>
</dbReference>
<feature type="binding site" evidence="8">
    <location>
        <begin position="333"/>
        <end position="336"/>
    </location>
    <ligand>
        <name>GTP</name>
        <dbReference type="ChEBI" id="CHEBI:37565"/>
        <label>2</label>
    </ligand>
</feature>
<dbReference type="InterPro" id="IPR016484">
    <property type="entry name" value="GTPase_Der"/>
</dbReference>
<reference evidence="12 13" key="1">
    <citation type="submission" date="2019-02" db="EMBL/GenBank/DDBJ databases">
        <authorList>
            <person name="Manzano-Marin A."/>
            <person name="Manzano-Marin A."/>
        </authorList>
    </citation>
    <scope>NUCLEOTIDE SEQUENCE [LARGE SCALE GENOMIC DNA]</scope>
    <source>
        <strain evidence="12 13">ErCicurtihirsuta</strain>
    </source>
</reference>
<dbReference type="InterPro" id="IPR027417">
    <property type="entry name" value="P-loop_NTPase"/>
</dbReference>
<comment type="function">
    <text evidence="8 10">GTPase that plays an essential role in the late steps of ribosome biogenesis.</text>
</comment>
<evidence type="ECO:0000256" key="4">
    <source>
        <dbReference type="ARBA" id="ARBA00022737"/>
    </source>
</evidence>
<keyword evidence="3 8" id="KW-0690">Ribosome biogenesis</keyword>
<accession>A0A451D056</accession>
<dbReference type="HAMAP" id="MF_00195">
    <property type="entry name" value="GTPase_Der"/>
    <property type="match status" value="1"/>
</dbReference>
<dbReference type="PROSITE" id="PS51712">
    <property type="entry name" value="G_ENGA"/>
    <property type="match status" value="1"/>
</dbReference>
<dbReference type="PANTHER" id="PTHR43834">
    <property type="entry name" value="GTPASE DER"/>
    <property type="match status" value="1"/>
</dbReference>
<evidence type="ECO:0000256" key="1">
    <source>
        <dbReference type="ARBA" id="ARBA00008279"/>
    </source>
</evidence>
<evidence type="ECO:0000256" key="7">
    <source>
        <dbReference type="ARBA" id="ARBA00032345"/>
    </source>
</evidence>
<feature type="binding site" evidence="8">
    <location>
        <begin position="56"/>
        <end position="60"/>
    </location>
    <ligand>
        <name>GTP</name>
        <dbReference type="ChEBI" id="CHEBI:37565"/>
        <label>1</label>
    </ligand>
</feature>
<dbReference type="NCBIfam" id="TIGR00231">
    <property type="entry name" value="small_GTP"/>
    <property type="match status" value="2"/>
</dbReference>
<dbReference type="CDD" id="cd01894">
    <property type="entry name" value="EngA1"/>
    <property type="match status" value="1"/>
</dbReference>
<dbReference type="SUPFAM" id="SSF52540">
    <property type="entry name" value="P-loop containing nucleoside triphosphate hydrolases"/>
    <property type="match status" value="2"/>
</dbReference>
<dbReference type="InterPro" id="IPR031166">
    <property type="entry name" value="G_ENGA"/>
</dbReference>
<dbReference type="FunFam" id="3.30.300.20:FF:000004">
    <property type="entry name" value="GTPase Der"/>
    <property type="match status" value="1"/>
</dbReference>
<comment type="caution">
    <text evidence="8">Lacks conserved residue(s) required for the propagation of feature annotation.</text>
</comment>
<protein>
    <recommendedName>
        <fullName evidence="2 8">GTPase Der</fullName>
    </recommendedName>
    <alternativeName>
        <fullName evidence="7 8">GTP-binding protein EngA</fullName>
    </alternativeName>
</protein>
<dbReference type="GO" id="GO:0042254">
    <property type="term" value="P:ribosome biogenesis"/>
    <property type="evidence" value="ECO:0007669"/>
    <property type="project" value="UniProtKB-KW"/>
</dbReference>
<comment type="subunit">
    <text evidence="8">Associates with the 50S ribosomal subunit.</text>
</comment>
<dbReference type="InterPro" id="IPR005225">
    <property type="entry name" value="Small_GTP-bd"/>
</dbReference>
<dbReference type="Gene3D" id="3.40.50.300">
    <property type="entry name" value="P-loop containing nucleotide triphosphate hydrolases"/>
    <property type="match status" value="2"/>
</dbReference>
<evidence type="ECO:0000313" key="13">
    <source>
        <dbReference type="Proteomes" id="UP000294364"/>
    </source>
</evidence>
<dbReference type="InterPro" id="IPR015946">
    <property type="entry name" value="KH_dom-like_a/b"/>
</dbReference>
<keyword evidence="5 8" id="KW-0547">Nucleotide-binding</keyword>